<dbReference type="InterPro" id="IPR050219">
    <property type="entry name" value="DnaG_primase"/>
</dbReference>
<dbReference type="Gene3D" id="1.10.860.10">
    <property type="entry name" value="DNAb Helicase, Chain A"/>
    <property type="match status" value="1"/>
</dbReference>
<keyword evidence="7 14" id="KW-0863">Zinc-finger</keyword>
<dbReference type="Pfam" id="PF08275">
    <property type="entry name" value="DNAG_N"/>
    <property type="match status" value="1"/>
</dbReference>
<protein>
    <recommendedName>
        <fullName evidence="12 13">DNA primase</fullName>
        <ecNumber evidence="12">2.7.7.101</ecNumber>
    </recommendedName>
</protein>
<keyword evidence="8 13" id="KW-0862">Zinc</keyword>
<keyword evidence="1 12" id="KW-0240">DNA-directed RNA polymerase</keyword>
<dbReference type="SUPFAM" id="SSF57783">
    <property type="entry name" value="Zinc beta-ribbon"/>
    <property type="match status" value="1"/>
</dbReference>
<comment type="function">
    <text evidence="12 13">RNA polymerase that catalyzes the synthesis of short RNA molecules used as primers for DNA polymerase during DNA replication.</text>
</comment>
<reference evidence="16 17" key="1">
    <citation type="submission" date="2019-02" db="EMBL/GenBank/DDBJ databases">
        <title>Prokaryotic population dynamics and viral predation in marine succession experiment using metagenomics: the confinement effect.</title>
        <authorList>
            <person name="Haro-Moreno J.M."/>
            <person name="Rodriguez-Valera F."/>
            <person name="Lopez-Perez M."/>
        </authorList>
    </citation>
    <scope>NUCLEOTIDE SEQUENCE [LARGE SCALE GENOMIC DNA]</scope>
    <source>
        <strain evidence="16">MED-G161</strain>
    </source>
</reference>
<dbReference type="InterPro" id="IPR013264">
    <property type="entry name" value="DNAG_N"/>
</dbReference>
<organism evidence="16 17">
    <name type="scientific">SAR86 cluster bacterium</name>
    <dbReference type="NCBI Taxonomy" id="2030880"/>
    <lineage>
        <taxon>Bacteria</taxon>
        <taxon>Pseudomonadati</taxon>
        <taxon>Pseudomonadota</taxon>
        <taxon>Gammaproteobacteria</taxon>
        <taxon>SAR86 cluster</taxon>
    </lineage>
</organism>
<dbReference type="GO" id="GO:0006269">
    <property type="term" value="P:DNA replication, synthesis of primer"/>
    <property type="evidence" value="ECO:0007669"/>
    <property type="project" value="UniProtKB-UniRule"/>
</dbReference>
<dbReference type="GO" id="GO:1990077">
    <property type="term" value="C:primosome complex"/>
    <property type="evidence" value="ECO:0007669"/>
    <property type="project" value="UniProtKB-KW"/>
</dbReference>
<dbReference type="InterPro" id="IPR037068">
    <property type="entry name" value="DNA_primase_core_N_sf"/>
</dbReference>
<keyword evidence="5 12" id="KW-0235">DNA replication</keyword>
<evidence type="ECO:0000256" key="2">
    <source>
        <dbReference type="ARBA" id="ARBA00022515"/>
    </source>
</evidence>
<dbReference type="InterPro" id="IPR006295">
    <property type="entry name" value="DNA_primase_DnaG"/>
</dbReference>
<evidence type="ECO:0000256" key="8">
    <source>
        <dbReference type="ARBA" id="ARBA00022833"/>
    </source>
</evidence>
<dbReference type="InterPro" id="IPR019475">
    <property type="entry name" value="DNA_primase_DnaB-bd"/>
</dbReference>
<sequence length="591" mass="67349">MYIPEDFINRLLTSVSIVEVIQKRRQVERRGGAYMAKCPFHKGGEENNASMKIYEETGTYHCFTCKDTGNAISFLKKHDNLDFIEAVELLASYVGMEIPKQEKSAAVTKSTNINNKAAEIFYTQLKEENSKNTISYLKDRGISGETAKFFNLGYSNARTPSLHEKLSKEFNINELNESGLFGTNENGELYDRFRDRLMFPIRNIKGECIAFGGRLLKDKDNQAKYLNSPETKTYKKKYELYGLYEVRQTNKRPESIFVVEGYMDVIGLFQHGVKNAVASSGTAFTQEQLRKILNYTNTIYIVFDGDEAGLKASWRTVENSLPLLREDTRISFIFLKEGEDPDSYIKDNGKEAFYALAKSSKSLSDYFFETIKSQDDLSSIEGRTIAAKFALPLIKSISNETLKQAYINEATNVCDLDFAKLIQGKESKENFNLPKKEEVVVDTRSIMKKSVLGIFMALIQYPKLADSNLFKLIKADSRFSFILDIKDTYISYPDSSASVILEKIENEKIKNVFGEALVSEIKLSHEDAQSMIEDCIKLISQSDTEREQILKEKYNMQELTSAEKRELQQIILKKDKMSQEEGALIKDLSSN</sequence>
<dbReference type="InterPro" id="IPR006171">
    <property type="entry name" value="TOPRIM_dom"/>
</dbReference>
<evidence type="ECO:0000256" key="5">
    <source>
        <dbReference type="ARBA" id="ARBA00022705"/>
    </source>
</evidence>
<evidence type="ECO:0000256" key="4">
    <source>
        <dbReference type="ARBA" id="ARBA00022695"/>
    </source>
</evidence>
<dbReference type="PROSITE" id="PS50880">
    <property type="entry name" value="TOPRIM"/>
    <property type="match status" value="1"/>
</dbReference>
<dbReference type="GO" id="GO:0003899">
    <property type="term" value="F:DNA-directed RNA polymerase activity"/>
    <property type="evidence" value="ECO:0007669"/>
    <property type="project" value="UniProtKB-UniRule"/>
</dbReference>
<comment type="subunit">
    <text evidence="12">Monomer. Interacts with DnaB.</text>
</comment>
<dbReference type="PIRSF" id="PIRSF002811">
    <property type="entry name" value="DnaG"/>
    <property type="match status" value="1"/>
</dbReference>
<dbReference type="CDD" id="cd03364">
    <property type="entry name" value="TOPRIM_DnaG_primases"/>
    <property type="match status" value="1"/>
</dbReference>
<dbReference type="GO" id="GO:0008270">
    <property type="term" value="F:zinc ion binding"/>
    <property type="evidence" value="ECO:0007669"/>
    <property type="project" value="UniProtKB-KW"/>
</dbReference>
<dbReference type="Gene3D" id="3.40.1360.10">
    <property type="match status" value="1"/>
</dbReference>
<comment type="cofactor">
    <cofactor evidence="13 14">
        <name>Zn(2+)</name>
        <dbReference type="ChEBI" id="CHEBI:29105"/>
    </cofactor>
    <text evidence="13 14">Binds 1 zinc ion per monomer.</text>
</comment>
<dbReference type="SMART" id="SM00493">
    <property type="entry name" value="TOPRIM"/>
    <property type="match status" value="1"/>
</dbReference>
<keyword evidence="11 12" id="KW-0804">Transcription</keyword>
<evidence type="ECO:0000256" key="9">
    <source>
        <dbReference type="ARBA" id="ARBA00022842"/>
    </source>
</evidence>
<dbReference type="NCBIfam" id="TIGR01391">
    <property type="entry name" value="dnaG"/>
    <property type="match status" value="1"/>
</dbReference>
<dbReference type="Pfam" id="PF13155">
    <property type="entry name" value="Toprim_2"/>
    <property type="match status" value="1"/>
</dbReference>
<dbReference type="PANTHER" id="PTHR30313:SF2">
    <property type="entry name" value="DNA PRIMASE"/>
    <property type="match status" value="1"/>
</dbReference>
<dbReference type="InterPro" id="IPR030846">
    <property type="entry name" value="DnaG_bac"/>
</dbReference>
<dbReference type="Gene3D" id="3.90.580.10">
    <property type="entry name" value="Zinc finger, CHC2-type domain"/>
    <property type="match status" value="1"/>
</dbReference>
<evidence type="ECO:0000256" key="13">
    <source>
        <dbReference type="PIRNR" id="PIRNR002811"/>
    </source>
</evidence>
<dbReference type="HAMAP" id="MF_00974">
    <property type="entry name" value="DNA_primase_DnaG"/>
    <property type="match status" value="1"/>
</dbReference>
<feature type="domain" description="Toprim" evidence="15">
    <location>
        <begin position="254"/>
        <end position="336"/>
    </location>
</feature>
<comment type="caution">
    <text evidence="12">Lacks conserved residue(s) required for the propagation of feature annotation.</text>
</comment>
<dbReference type="SUPFAM" id="SSF56731">
    <property type="entry name" value="DNA primase core"/>
    <property type="match status" value="1"/>
</dbReference>
<dbReference type="Pfam" id="PF01807">
    <property type="entry name" value="Zn_ribbon_DnaG"/>
    <property type="match status" value="1"/>
</dbReference>
<dbReference type="SMART" id="SM00400">
    <property type="entry name" value="ZnF_CHCC"/>
    <property type="match status" value="1"/>
</dbReference>
<dbReference type="Proteomes" id="UP000315498">
    <property type="component" value="Unassembled WGS sequence"/>
</dbReference>
<dbReference type="Gene3D" id="3.90.980.10">
    <property type="entry name" value="DNA primase, catalytic core, N-terminal domain"/>
    <property type="match status" value="1"/>
</dbReference>
<dbReference type="EMBL" id="SHBG01000009">
    <property type="protein sequence ID" value="RZO25213.1"/>
    <property type="molecule type" value="Genomic_DNA"/>
</dbReference>
<feature type="zinc finger region" description="CHC2-type" evidence="14">
    <location>
        <begin position="38"/>
        <end position="65"/>
    </location>
</feature>
<dbReference type="PANTHER" id="PTHR30313">
    <property type="entry name" value="DNA PRIMASE"/>
    <property type="match status" value="1"/>
</dbReference>
<evidence type="ECO:0000256" key="3">
    <source>
        <dbReference type="ARBA" id="ARBA00022679"/>
    </source>
</evidence>
<evidence type="ECO:0000256" key="6">
    <source>
        <dbReference type="ARBA" id="ARBA00022723"/>
    </source>
</evidence>
<evidence type="ECO:0000313" key="17">
    <source>
        <dbReference type="Proteomes" id="UP000315498"/>
    </source>
</evidence>
<evidence type="ECO:0000256" key="12">
    <source>
        <dbReference type="HAMAP-Rule" id="MF_00974"/>
    </source>
</evidence>
<gene>
    <name evidence="12" type="primary">dnaG</name>
    <name evidence="16" type="ORF">EVA94_01555</name>
</gene>
<accession>A0A520MVH4</accession>
<dbReference type="Pfam" id="PF10410">
    <property type="entry name" value="DnaB_bind"/>
    <property type="match status" value="1"/>
</dbReference>
<name>A0A520MVH4_9GAMM</name>
<evidence type="ECO:0000256" key="14">
    <source>
        <dbReference type="PIRSR" id="PIRSR002811-1"/>
    </source>
</evidence>
<dbReference type="InterPro" id="IPR016136">
    <property type="entry name" value="DNA_helicase_N/primase_C"/>
</dbReference>
<evidence type="ECO:0000256" key="1">
    <source>
        <dbReference type="ARBA" id="ARBA00022478"/>
    </source>
</evidence>
<comment type="caution">
    <text evidence="16">The sequence shown here is derived from an EMBL/GenBank/DDBJ whole genome shotgun (WGS) entry which is preliminary data.</text>
</comment>
<comment type="similarity">
    <text evidence="12 13">Belongs to the DnaG primase family.</text>
</comment>
<keyword evidence="6 13" id="KW-0479">Metal-binding</keyword>
<evidence type="ECO:0000313" key="16">
    <source>
        <dbReference type="EMBL" id="RZO25213.1"/>
    </source>
</evidence>
<evidence type="ECO:0000256" key="11">
    <source>
        <dbReference type="ARBA" id="ARBA00023163"/>
    </source>
</evidence>
<dbReference type="EC" id="2.7.7.101" evidence="12"/>
<comment type="catalytic activity">
    <reaction evidence="12">
        <text>ssDNA + n NTP = ssDNA/pppN(pN)n-1 hybrid + (n-1) diphosphate.</text>
        <dbReference type="EC" id="2.7.7.101"/>
    </reaction>
</comment>
<evidence type="ECO:0000256" key="10">
    <source>
        <dbReference type="ARBA" id="ARBA00023125"/>
    </source>
</evidence>
<dbReference type="AlphaFoldDB" id="A0A520MVH4"/>
<dbReference type="InterPro" id="IPR036977">
    <property type="entry name" value="DNA_primase_Znf_CHC2"/>
</dbReference>
<keyword evidence="9" id="KW-0460">Magnesium</keyword>
<dbReference type="GO" id="GO:0003677">
    <property type="term" value="F:DNA binding"/>
    <property type="evidence" value="ECO:0007669"/>
    <property type="project" value="UniProtKB-KW"/>
</dbReference>
<dbReference type="GO" id="GO:0000428">
    <property type="term" value="C:DNA-directed RNA polymerase complex"/>
    <property type="evidence" value="ECO:0007669"/>
    <property type="project" value="UniProtKB-KW"/>
</dbReference>
<dbReference type="Gene3D" id="1.20.50.20">
    <property type="entry name" value="DnaG, RNA polymerase domain, helical bundle"/>
    <property type="match status" value="1"/>
</dbReference>
<dbReference type="FunFam" id="3.40.1360.10:FF:000002">
    <property type="entry name" value="DNA primase"/>
    <property type="match status" value="1"/>
</dbReference>
<keyword evidence="2 12" id="KW-0639">Primosome</keyword>
<dbReference type="InterPro" id="IPR034151">
    <property type="entry name" value="TOPRIM_DnaG_bac"/>
</dbReference>
<evidence type="ECO:0000259" key="15">
    <source>
        <dbReference type="PROSITE" id="PS50880"/>
    </source>
</evidence>
<proteinExistence type="inferred from homology"/>
<keyword evidence="10 12" id="KW-0238">DNA-binding</keyword>
<dbReference type="GO" id="GO:0005737">
    <property type="term" value="C:cytoplasm"/>
    <property type="evidence" value="ECO:0007669"/>
    <property type="project" value="TreeGrafter"/>
</dbReference>
<dbReference type="SUPFAM" id="SSF117023">
    <property type="entry name" value="DNA primase DnaG, C-terminal domain"/>
    <property type="match status" value="1"/>
</dbReference>
<evidence type="ECO:0000256" key="7">
    <source>
        <dbReference type="ARBA" id="ARBA00022771"/>
    </source>
</evidence>
<keyword evidence="3 12" id="KW-0808">Transferase</keyword>
<keyword evidence="4 12" id="KW-0548">Nucleotidyltransferase</keyword>
<dbReference type="InterPro" id="IPR002694">
    <property type="entry name" value="Znf_CHC2"/>
</dbReference>